<dbReference type="PANTHER" id="PTHR44196:SF1">
    <property type="entry name" value="DEHYDROGENASE_REDUCTASE SDR FAMILY MEMBER 7B"/>
    <property type="match status" value="1"/>
</dbReference>
<evidence type="ECO:0000256" key="1">
    <source>
        <dbReference type="ARBA" id="ARBA00006484"/>
    </source>
</evidence>
<dbReference type="InterPro" id="IPR036291">
    <property type="entry name" value="NAD(P)-bd_dom_sf"/>
</dbReference>
<dbReference type="PRINTS" id="PR00081">
    <property type="entry name" value="GDHRDH"/>
</dbReference>
<keyword evidence="2" id="KW-0560">Oxidoreductase</keyword>
<keyword evidence="6" id="KW-1185">Reference proteome</keyword>
<dbReference type="RefSeq" id="WP_328856383.1">
    <property type="nucleotide sequence ID" value="NZ_CP108021.1"/>
</dbReference>
<dbReference type="PANTHER" id="PTHR44196">
    <property type="entry name" value="DEHYDROGENASE/REDUCTASE SDR FAMILY MEMBER 7B"/>
    <property type="match status" value="1"/>
</dbReference>
<dbReference type="SMART" id="SM00822">
    <property type="entry name" value="PKS_KR"/>
    <property type="match status" value="1"/>
</dbReference>
<dbReference type="InterPro" id="IPR057326">
    <property type="entry name" value="KR_dom"/>
</dbReference>
<dbReference type="InterPro" id="IPR002347">
    <property type="entry name" value="SDR_fam"/>
</dbReference>
<evidence type="ECO:0000256" key="3">
    <source>
        <dbReference type="RuleBase" id="RU000363"/>
    </source>
</evidence>
<dbReference type="GO" id="GO:0016491">
    <property type="term" value="F:oxidoreductase activity"/>
    <property type="evidence" value="ECO:0007669"/>
    <property type="project" value="UniProtKB-KW"/>
</dbReference>
<gene>
    <name evidence="5" type="ORF">OG579_13780</name>
</gene>
<reference evidence="5 6" key="1">
    <citation type="submission" date="2022-10" db="EMBL/GenBank/DDBJ databases">
        <title>The complete genomes of actinobacterial strains from the NBC collection.</title>
        <authorList>
            <person name="Joergensen T.S."/>
            <person name="Alvarez Arevalo M."/>
            <person name="Sterndorff E.B."/>
            <person name="Faurdal D."/>
            <person name="Vuksanovic O."/>
            <person name="Mourched A.-S."/>
            <person name="Charusanti P."/>
            <person name="Shaw S."/>
            <person name="Blin K."/>
            <person name="Weber T."/>
        </authorList>
    </citation>
    <scope>NUCLEOTIDE SEQUENCE [LARGE SCALE GENOMIC DNA]</scope>
    <source>
        <strain evidence="5 6">NBC_00319</strain>
    </source>
</reference>
<name>A0AAU4JYD0_9NOCA</name>
<sequence>MFKSHRIDGSVVGITGAGQGIGADVARRLVARGARVALIDRVPGNVETLATELGAAAYCHVADVTDPDATTDALDSAARTFGRLDAVVANAGVMDPATSVAETTSAQFRRLLDVNVAGVFHTIHAALPHLHETNGYALCVSSLAGLVPTPMIASYVASKHAVDGFARSLRLELSATGVDVGVAYFGVIDTPMAHSAIGHVGDVWDSLPARVRRPVPVGEAGGAIVRGIERRSSSVFAPSWMGAVLLGSRGSSSLYGRAVIHHPAMRRLVRTDPGTAPTSR</sequence>
<accession>A0AAU4JYD0</accession>
<dbReference type="KEGG" id="whr:OG579_13780"/>
<proteinExistence type="inferred from homology"/>
<dbReference type="Proteomes" id="UP001432128">
    <property type="component" value="Chromosome"/>
</dbReference>
<dbReference type="Pfam" id="PF00106">
    <property type="entry name" value="adh_short"/>
    <property type="match status" value="1"/>
</dbReference>
<dbReference type="PROSITE" id="PS00061">
    <property type="entry name" value="ADH_SHORT"/>
    <property type="match status" value="1"/>
</dbReference>
<evidence type="ECO:0000256" key="2">
    <source>
        <dbReference type="ARBA" id="ARBA00023002"/>
    </source>
</evidence>
<organism evidence="5 6">
    <name type="scientific">Williamsia herbipolensis</name>
    <dbReference type="NCBI Taxonomy" id="1603258"/>
    <lineage>
        <taxon>Bacteria</taxon>
        <taxon>Bacillati</taxon>
        <taxon>Actinomycetota</taxon>
        <taxon>Actinomycetes</taxon>
        <taxon>Mycobacteriales</taxon>
        <taxon>Nocardiaceae</taxon>
        <taxon>Williamsia</taxon>
    </lineage>
</organism>
<evidence type="ECO:0000313" key="5">
    <source>
        <dbReference type="EMBL" id="WUM18799.1"/>
    </source>
</evidence>
<dbReference type="CDD" id="cd05233">
    <property type="entry name" value="SDR_c"/>
    <property type="match status" value="1"/>
</dbReference>
<dbReference type="AlphaFoldDB" id="A0AAU4JYD0"/>
<dbReference type="EMBL" id="CP108021">
    <property type="protein sequence ID" value="WUM18799.1"/>
    <property type="molecule type" value="Genomic_DNA"/>
</dbReference>
<dbReference type="Gene3D" id="3.40.50.720">
    <property type="entry name" value="NAD(P)-binding Rossmann-like Domain"/>
    <property type="match status" value="1"/>
</dbReference>
<feature type="domain" description="Ketoreductase" evidence="4">
    <location>
        <begin position="10"/>
        <end position="191"/>
    </location>
</feature>
<protein>
    <submittedName>
        <fullName evidence="5">SDR family NAD(P)-dependent oxidoreductase</fullName>
    </submittedName>
</protein>
<evidence type="ECO:0000313" key="6">
    <source>
        <dbReference type="Proteomes" id="UP001432128"/>
    </source>
</evidence>
<comment type="similarity">
    <text evidence="1 3">Belongs to the short-chain dehydrogenases/reductases (SDR) family.</text>
</comment>
<dbReference type="SUPFAM" id="SSF51735">
    <property type="entry name" value="NAD(P)-binding Rossmann-fold domains"/>
    <property type="match status" value="1"/>
</dbReference>
<evidence type="ECO:0000259" key="4">
    <source>
        <dbReference type="SMART" id="SM00822"/>
    </source>
</evidence>
<dbReference type="PRINTS" id="PR00080">
    <property type="entry name" value="SDRFAMILY"/>
</dbReference>
<dbReference type="GO" id="GO:0016020">
    <property type="term" value="C:membrane"/>
    <property type="evidence" value="ECO:0007669"/>
    <property type="project" value="TreeGrafter"/>
</dbReference>
<dbReference type="InterPro" id="IPR020904">
    <property type="entry name" value="Sc_DH/Rdtase_CS"/>
</dbReference>